<proteinExistence type="predicted"/>
<evidence type="ECO:0000313" key="3">
    <source>
        <dbReference type="Proteomes" id="UP001595704"/>
    </source>
</evidence>
<comment type="caution">
    <text evidence="2">The sequence shown here is derived from an EMBL/GenBank/DDBJ whole genome shotgun (WGS) entry which is preliminary data.</text>
</comment>
<sequence>MMQLDTARARLAWLATAAAIGAALQSRAARFVDGDVRKAVAAAMPGFVGVDLSDPDRGHILSNAMAKVVDAVRVSPDPEAAQLLVDCAADISATDIAAAPQRPPVADQAIVLPTPSPPGPAPRALSRQLAGKTAAAVRDALRALACVAYARRVMATTYATRDDALHARAGLTALFAPLLDTGALDQVSYGLVAKAWGDASGHLLDQAAGLKRIIRVESTRSLPATLLAWQIYGDTTRAGELVARNRIATPAFMPTIIEAIAP</sequence>
<evidence type="ECO:0000313" key="2">
    <source>
        <dbReference type="EMBL" id="MFC3637025.1"/>
    </source>
</evidence>
<dbReference type="EMBL" id="JBHRYC010000026">
    <property type="protein sequence ID" value="MFC3637025.1"/>
    <property type="molecule type" value="Genomic_DNA"/>
</dbReference>
<evidence type="ECO:0000256" key="1">
    <source>
        <dbReference type="SAM" id="SignalP"/>
    </source>
</evidence>
<keyword evidence="3" id="KW-1185">Reference proteome</keyword>
<organism evidence="2 3">
    <name type="scientific">Camelimonas fluminis</name>
    <dbReference type="NCBI Taxonomy" id="1576911"/>
    <lineage>
        <taxon>Bacteria</taxon>
        <taxon>Pseudomonadati</taxon>
        <taxon>Pseudomonadota</taxon>
        <taxon>Alphaproteobacteria</taxon>
        <taxon>Hyphomicrobiales</taxon>
        <taxon>Chelatococcaceae</taxon>
        <taxon>Camelimonas</taxon>
    </lineage>
</organism>
<keyword evidence="1" id="KW-0732">Signal</keyword>
<feature type="signal peptide" evidence="1">
    <location>
        <begin position="1"/>
        <end position="28"/>
    </location>
</feature>
<reference evidence="3" key="1">
    <citation type="journal article" date="2019" name="Int. J. Syst. Evol. Microbiol.">
        <title>The Global Catalogue of Microorganisms (GCM) 10K type strain sequencing project: providing services to taxonomists for standard genome sequencing and annotation.</title>
        <authorList>
            <consortium name="The Broad Institute Genomics Platform"/>
            <consortium name="The Broad Institute Genome Sequencing Center for Infectious Disease"/>
            <person name="Wu L."/>
            <person name="Ma J."/>
        </authorList>
    </citation>
    <scope>NUCLEOTIDE SEQUENCE [LARGE SCALE GENOMIC DNA]</scope>
    <source>
        <strain evidence="3">KCTC 42282</strain>
    </source>
</reference>
<dbReference type="RefSeq" id="WP_191318046.1">
    <property type="nucleotide sequence ID" value="NZ_BNCG01000002.1"/>
</dbReference>
<accession>A0ABV7UF39</accession>
<name>A0ABV7UF39_9HYPH</name>
<gene>
    <name evidence="2" type="ORF">ACFONL_06460</name>
</gene>
<protein>
    <submittedName>
        <fullName evidence="2">Uncharacterized protein</fullName>
    </submittedName>
</protein>
<dbReference type="Proteomes" id="UP001595704">
    <property type="component" value="Unassembled WGS sequence"/>
</dbReference>
<feature type="chain" id="PRO_5047067088" evidence="1">
    <location>
        <begin position="29"/>
        <end position="262"/>
    </location>
</feature>